<dbReference type="EMBL" id="AP019822">
    <property type="protein sequence ID" value="BBM35759.1"/>
    <property type="molecule type" value="Genomic_DNA"/>
</dbReference>
<dbReference type="STRING" id="714315.GCA_000516535_00687"/>
<accession>A0A510J8Z0</accession>
<organism evidence="1 2">
    <name type="scientific">Pseudoleptotrichia goodfellowii</name>
    <dbReference type="NCBI Taxonomy" id="157692"/>
    <lineage>
        <taxon>Bacteria</taxon>
        <taxon>Fusobacteriati</taxon>
        <taxon>Fusobacteriota</taxon>
        <taxon>Fusobacteriia</taxon>
        <taxon>Fusobacteriales</taxon>
        <taxon>Leptotrichiaceae</taxon>
        <taxon>Pseudoleptotrichia</taxon>
    </lineage>
</organism>
<evidence type="ECO:0000313" key="2">
    <source>
        <dbReference type="Proteomes" id="UP000321606"/>
    </source>
</evidence>
<reference evidence="1 2" key="1">
    <citation type="submission" date="2019-07" db="EMBL/GenBank/DDBJ databases">
        <title>Complete Genome Sequence of Leptotrichia goodfellowii Strain JCM 16774.</title>
        <authorList>
            <person name="Watanabe S."/>
            <person name="Cui L."/>
        </authorList>
    </citation>
    <scope>NUCLEOTIDE SEQUENCE [LARGE SCALE GENOMIC DNA]</scope>
    <source>
        <strain evidence="1 2">JCM16774</strain>
    </source>
</reference>
<sequence>MEIHNEIKIDFELTNKLKRTIEKLERVFWVAQHYDEESKEYSKLDGKFLILCDDLEIDAKMGARAGYITWEQVDLLMAKYRF</sequence>
<name>A0A510J8Z0_9FUSO</name>
<protein>
    <submittedName>
        <fullName evidence="1">Uncharacterized protein</fullName>
    </submittedName>
</protein>
<dbReference type="KEGG" id="lgo:JCM16774_0689"/>
<proteinExistence type="predicted"/>
<evidence type="ECO:0000313" key="1">
    <source>
        <dbReference type="EMBL" id="BBM35759.1"/>
    </source>
</evidence>
<gene>
    <name evidence="1" type="ORF">JCM16774_0689</name>
</gene>
<dbReference type="Proteomes" id="UP000321606">
    <property type="component" value="Chromosome"/>
</dbReference>
<dbReference type="AlphaFoldDB" id="A0A510J8Z0"/>
<dbReference type="RefSeq" id="WP_006807808.1">
    <property type="nucleotide sequence ID" value="NZ_AP019822.1"/>
</dbReference>